<evidence type="ECO:0000313" key="4">
    <source>
        <dbReference type="Proteomes" id="UP000759131"/>
    </source>
</evidence>
<dbReference type="PRINTS" id="PR00449">
    <property type="entry name" value="RASTRNSFRMNG"/>
</dbReference>
<dbReference type="Proteomes" id="UP000759131">
    <property type="component" value="Unassembled WGS sequence"/>
</dbReference>
<proteinExistence type="inferred from homology"/>
<dbReference type="OrthoDB" id="63533at2759"/>
<protein>
    <submittedName>
        <fullName evidence="3">Uncharacterized protein</fullName>
    </submittedName>
</protein>
<dbReference type="AlphaFoldDB" id="A0A7R9LQ61"/>
<dbReference type="InterPro" id="IPR001806">
    <property type="entry name" value="Small_GTPase"/>
</dbReference>
<dbReference type="EMBL" id="OC889860">
    <property type="protein sequence ID" value="CAD7645839.1"/>
    <property type="molecule type" value="Genomic_DNA"/>
</dbReference>
<sequence>MIKRYVLTPIVKSTLRYKAIVLGDRGVGKSCLIERLCGHPFPKSATSGHQMGAQYSSTVVKINQRSVIMEFWDTSGQSEEESVIQLMPMCYRSAHTVILVYDIQCRQSFDNLSKYLSLLDNTCAEEMPFVVLLGNKRDDKSAAAVEATEAAEFVDSNPAIGVFEEMSAKCDTHFNKLLAKICRNLIITFPNIPLHQNIRIKNRHHKQKTKLKNWFKCGAKYIQD</sequence>
<dbReference type="GO" id="GO:0005525">
    <property type="term" value="F:GTP binding"/>
    <property type="evidence" value="ECO:0007669"/>
    <property type="project" value="InterPro"/>
</dbReference>
<accession>A0A7R9LQ61</accession>
<dbReference type="PROSITE" id="PS51421">
    <property type="entry name" value="RAS"/>
    <property type="match status" value="1"/>
</dbReference>
<keyword evidence="4" id="KW-1185">Reference proteome</keyword>
<dbReference type="SMART" id="SM00175">
    <property type="entry name" value="RAB"/>
    <property type="match status" value="1"/>
</dbReference>
<dbReference type="GO" id="GO:0003924">
    <property type="term" value="F:GTPase activity"/>
    <property type="evidence" value="ECO:0007669"/>
    <property type="project" value="InterPro"/>
</dbReference>
<dbReference type="PROSITE" id="PS51419">
    <property type="entry name" value="RAB"/>
    <property type="match status" value="1"/>
</dbReference>
<name>A0A7R9LQ61_9ACAR</name>
<dbReference type="CDD" id="cd00154">
    <property type="entry name" value="Rab"/>
    <property type="match status" value="1"/>
</dbReference>
<dbReference type="InterPro" id="IPR005225">
    <property type="entry name" value="Small_GTP-bd"/>
</dbReference>
<dbReference type="Gene3D" id="3.40.50.300">
    <property type="entry name" value="P-loop containing nucleotide triphosphate hydrolases"/>
    <property type="match status" value="1"/>
</dbReference>
<dbReference type="EMBL" id="CAJPIZ010035285">
    <property type="protein sequence ID" value="CAG2120753.1"/>
    <property type="molecule type" value="Genomic_DNA"/>
</dbReference>
<dbReference type="InterPro" id="IPR027417">
    <property type="entry name" value="P-loop_NTPase"/>
</dbReference>
<dbReference type="NCBIfam" id="TIGR00231">
    <property type="entry name" value="small_GTP"/>
    <property type="match status" value="1"/>
</dbReference>
<comment type="similarity">
    <text evidence="1">Belongs to the small GTPase superfamily. Rab family.</text>
</comment>
<evidence type="ECO:0000313" key="3">
    <source>
        <dbReference type="EMBL" id="CAD7645839.1"/>
    </source>
</evidence>
<reference evidence="3" key="1">
    <citation type="submission" date="2020-11" db="EMBL/GenBank/DDBJ databases">
        <authorList>
            <person name="Tran Van P."/>
        </authorList>
    </citation>
    <scope>NUCLEOTIDE SEQUENCE</scope>
</reference>
<evidence type="ECO:0000256" key="2">
    <source>
        <dbReference type="ARBA" id="ARBA00022741"/>
    </source>
</evidence>
<keyword evidence="2" id="KW-0547">Nucleotide-binding</keyword>
<organism evidence="3">
    <name type="scientific">Medioppia subpectinata</name>
    <dbReference type="NCBI Taxonomy" id="1979941"/>
    <lineage>
        <taxon>Eukaryota</taxon>
        <taxon>Metazoa</taxon>
        <taxon>Ecdysozoa</taxon>
        <taxon>Arthropoda</taxon>
        <taxon>Chelicerata</taxon>
        <taxon>Arachnida</taxon>
        <taxon>Acari</taxon>
        <taxon>Acariformes</taxon>
        <taxon>Sarcoptiformes</taxon>
        <taxon>Oribatida</taxon>
        <taxon>Brachypylina</taxon>
        <taxon>Oppioidea</taxon>
        <taxon>Oppiidae</taxon>
        <taxon>Medioppia</taxon>
    </lineage>
</organism>
<evidence type="ECO:0000256" key="1">
    <source>
        <dbReference type="ARBA" id="ARBA00006270"/>
    </source>
</evidence>
<dbReference type="PANTHER" id="PTHR47978">
    <property type="match status" value="1"/>
</dbReference>
<dbReference type="SMART" id="SM00174">
    <property type="entry name" value="RHO"/>
    <property type="match status" value="1"/>
</dbReference>
<dbReference type="SMART" id="SM00173">
    <property type="entry name" value="RAS"/>
    <property type="match status" value="1"/>
</dbReference>
<dbReference type="SUPFAM" id="SSF52540">
    <property type="entry name" value="P-loop containing nucleoside triphosphate hydrolases"/>
    <property type="match status" value="1"/>
</dbReference>
<dbReference type="FunFam" id="3.40.50.300:FF:001447">
    <property type="entry name" value="Ras-related protein Rab-1B"/>
    <property type="match status" value="1"/>
</dbReference>
<gene>
    <name evidence="3" type="ORF">OSB1V03_LOCUS20699</name>
</gene>
<dbReference type="Pfam" id="PF00071">
    <property type="entry name" value="Ras"/>
    <property type="match status" value="1"/>
</dbReference>